<evidence type="ECO:0000256" key="1">
    <source>
        <dbReference type="SAM" id="MobiDB-lite"/>
    </source>
</evidence>
<keyword evidence="3" id="KW-1185">Reference proteome</keyword>
<feature type="region of interest" description="Disordered" evidence="1">
    <location>
        <begin position="87"/>
        <end position="124"/>
    </location>
</feature>
<accession>A0ABR3F3Y7</accession>
<dbReference type="Proteomes" id="UP001465976">
    <property type="component" value="Unassembled WGS sequence"/>
</dbReference>
<feature type="region of interest" description="Disordered" evidence="1">
    <location>
        <begin position="27"/>
        <end position="55"/>
    </location>
</feature>
<organism evidence="2 3">
    <name type="scientific">Marasmius crinis-equi</name>
    <dbReference type="NCBI Taxonomy" id="585013"/>
    <lineage>
        <taxon>Eukaryota</taxon>
        <taxon>Fungi</taxon>
        <taxon>Dikarya</taxon>
        <taxon>Basidiomycota</taxon>
        <taxon>Agaricomycotina</taxon>
        <taxon>Agaricomycetes</taxon>
        <taxon>Agaricomycetidae</taxon>
        <taxon>Agaricales</taxon>
        <taxon>Marasmiineae</taxon>
        <taxon>Marasmiaceae</taxon>
        <taxon>Marasmius</taxon>
    </lineage>
</organism>
<evidence type="ECO:0000313" key="2">
    <source>
        <dbReference type="EMBL" id="KAL0569950.1"/>
    </source>
</evidence>
<comment type="caution">
    <text evidence="2">The sequence shown here is derived from an EMBL/GenBank/DDBJ whole genome shotgun (WGS) entry which is preliminary data.</text>
</comment>
<dbReference type="EMBL" id="JBAHYK010001020">
    <property type="protein sequence ID" value="KAL0569950.1"/>
    <property type="molecule type" value="Genomic_DNA"/>
</dbReference>
<protein>
    <submittedName>
        <fullName evidence="2">Uncharacterized protein</fullName>
    </submittedName>
</protein>
<reference evidence="2 3" key="1">
    <citation type="submission" date="2024-02" db="EMBL/GenBank/DDBJ databases">
        <title>A draft genome for the cacao thread blight pathogen Marasmius crinis-equi.</title>
        <authorList>
            <person name="Cohen S.P."/>
            <person name="Baruah I.K."/>
            <person name="Amoako-Attah I."/>
            <person name="Bukari Y."/>
            <person name="Meinhardt L.W."/>
            <person name="Bailey B.A."/>
        </authorList>
    </citation>
    <scope>NUCLEOTIDE SEQUENCE [LARGE SCALE GENOMIC DNA]</scope>
    <source>
        <strain evidence="2 3">GH-76</strain>
    </source>
</reference>
<proteinExistence type="predicted"/>
<gene>
    <name evidence="2" type="ORF">V5O48_012008</name>
</gene>
<sequence>MLDESQRPNDDLPEVFSALAGSSDLDMAAAASKKKKKKIRRPDASSSTAPASVGHVVTRRASAVAATSSRKPRVAAGAARLLVTKQFSYKRNWGGNTGATDARPDHKRKDPPTANQGAATKRRR</sequence>
<evidence type="ECO:0000313" key="3">
    <source>
        <dbReference type="Proteomes" id="UP001465976"/>
    </source>
</evidence>
<name>A0ABR3F3Y7_9AGAR</name>
<feature type="compositionally biased region" description="Basic and acidic residues" evidence="1">
    <location>
        <begin position="102"/>
        <end position="111"/>
    </location>
</feature>